<comment type="caution">
    <text evidence="1">The sequence shown here is derived from an EMBL/GenBank/DDBJ whole genome shotgun (WGS) entry which is preliminary data.</text>
</comment>
<accession>A0A0V1LSL7</accession>
<dbReference type="AlphaFoldDB" id="A0A0V1LSL7"/>
<protein>
    <recommendedName>
        <fullName evidence="3">EF-hand domain-containing protein</fullName>
    </recommendedName>
</protein>
<gene>
    <name evidence="1" type="ORF">T02_8057</name>
</gene>
<sequence>MGTRLMNNGTTNSAAVKLIIFVRNIPAKMKELSSLFSPTFRPPPSVVFRAPDFQGSGVITLDSFFSHFSQTIDESGNYNPEMYVIFINQLVALMKN</sequence>
<name>A0A0V1LSL7_9BILA</name>
<keyword evidence="2" id="KW-1185">Reference proteome</keyword>
<reference evidence="1 2" key="1">
    <citation type="submission" date="2015-05" db="EMBL/GenBank/DDBJ databases">
        <title>Evolution of Trichinella species and genotypes.</title>
        <authorList>
            <person name="Korhonen P.K."/>
            <person name="Edoardo P."/>
            <person name="Giuseppe L.R."/>
            <person name="Gasser R.B."/>
        </authorList>
    </citation>
    <scope>NUCLEOTIDE SEQUENCE [LARGE SCALE GENOMIC DNA]</scope>
    <source>
        <strain evidence="1">ISS10</strain>
    </source>
</reference>
<dbReference type="EMBL" id="JYDW01000009">
    <property type="protein sequence ID" value="KRZ62417.1"/>
    <property type="molecule type" value="Genomic_DNA"/>
</dbReference>
<proteinExistence type="predicted"/>
<evidence type="ECO:0008006" key="3">
    <source>
        <dbReference type="Google" id="ProtNLM"/>
    </source>
</evidence>
<organism evidence="1 2">
    <name type="scientific">Trichinella nativa</name>
    <dbReference type="NCBI Taxonomy" id="6335"/>
    <lineage>
        <taxon>Eukaryota</taxon>
        <taxon>Metazoa</taxon>
        <taxon>Ecdysozoa</taxon>
        <taxon>Nematoda</taxon>
        <taxon>Enoplea</taxon>
        <taxon>Dorylaimia</taxon>
        <taxon>Trichinellida</taxon>
        <taxon>Trichinellidae</taxon>
        <taxon>Trichinella</taxon>
    </lineage>
</organism>
<dbReference type="Proteomes" id="UP000054721">
    <property type="component" value="Unassembled WGS sequence"/>
</dbReference>
<evidence type="ECO:0000313" key="2">
    <source>
        <dbReference type="Proteomes" id="UP000054721"/>
    </source>
</evidence>
<evidence type="ECO:0000313" key="1">
    <source>
        <dbReference type="EMBL" id="KRZ62417.1"/>
    </source>
</evidence>